<evidence type="ECO:0000313" key="3">
    <source>
        <dbReference type="Proteomes" id="UP000266239"/>
    </source>
</evidence>
<dbReference type="VEuPathDB" id="FungiDB:H257_04335"/>
<proteinExistence type="predicted"/>
<feature type="transmembrane region" description="Helical" evidence="1">
    <location>
        <begin position="55"/>
        <end position="74"/>
    </location>
</feature>
<keyword evidence="1" id="KW-0472">Membrane</keyword>
<evidence type="ECO:0000313" key="2">
    <source>
        <dbReference type="EMBL" id="RHY05496.1"/>
    </source>
</evidence>
<keyword evidence="1" id="KW-1133">Transmembrane helix</keyword>
<dbReference type="InterPro" id="IPR011990">
    <property type="entry name" value="TPR-like_helical_dom_sf"/>
</dbReference>
<comment type="caution">
    <text evidence="2">The sequence shown here is derived from an EMBL/GenBank/DDBJ whole genome shotgun (WGS) entry which is preliminary data.</text>
</comment>
<keyword evidence="1" id="KW-0812">Transmembrane</keyword>
<dbReference type="Proteomes" id="UP000266239">
    <property type="component" value="Unassembled WGS sequence"/>
</dbReference>
<feature type="transmembrane region" description="Helical" evidence="1">
    <location>
        <begin position="81"/>
        <end position="101"/>
    </location>
</feature>
<gene>
    <name evidence="2" type="ORF">DYB25_001424</name>
</gene>
<dbReference type="AlphaFoldDB" id="A0A397AEK5"/>
<dbReference type="SUPFAM" id="SSF48452">
    <property type="entry name" value="TPR-like"/>
    <property type="match status" value="1"/>
</dbReference>
<evidence type="ECO:0000256" key="1">
    <source>
        <dbReference type="SAM" id="Phobius"/>
    </source>
</evidence>
<accession>A0A397AEK5</accession>
<protein>
    <submittedName>
        <fullName evidence="2">Uncharacterized protein</fullName>
    </submittedName>
</protein>
<sequence>MNIPTNAASLLSVASCVGITMCTQYVFSMILANEDMIYVGCVCAVSTHPGMLAAWVYYVVMFLPVCGLVQHGIITLTADRYAYFPTVVFIPVLGACIAHGIQSARMHDPSDWRALDHLADYYAKVGRVAESAPYWERSLVHTPRTGLKAKLQEARLLMFLGRYERGCALYDLELRQFPGSTHLLNNMGVCYMHMRKYDLAKQSFQRAIDYGLGLSGKHGADTETPQVNLKQLEGWDGQANYHAHLMW</sequence>
<name>A0A397AEK5_APHAT</name>
<dbReference type="InterPro" id="IPR019734">
    <property type="entry name" value="TPR_rpt"/>
</dbReference>
<dbReference type="Gene3D" id="1.25.40.10">
    <property type="entry name" value="Tetratricopeptide repeat domain"/>
    <property type="match status" value="1"/>
</dbReference>
<reference evidence="2 3" key="1">
    <citation type="submission" date="2018-08" db="EMBL/GenBank/DDBJ databases">
        <title>Aphanomyces genome sequencing and annotation.</title>
        <authorList>
            <person name="Minardi D."/>
            <person name="Oidtmann B."/>
            <person name="Van Der Giezen M."/>
            <person name="Studholme D.J."/>
        </authorList>
    </citation>
    <scope>NUCLEOTIDE SEQUENCE [LARGE SCALE GENOMIC DNA]</scope>
    <source>
        <strain evidence="2 3">Yx</strain>
    </source>
</reference>
<dbReference type="EMBL" id="QUTA01007880">
    <property type="protein sequence ID" value="RHY05496.1"/>
    <property type="molecule type" value="Genomic_DNA"/>
</dbReference>
<dbReference type="SMART" id="SM00028">
    <property type="entry name" value="TPR"/>
    <property type="match status" value="2"/>
</dbReference>
<organism evidence="2 3">
    <name type="scientific">Aphanomyces astaci</name>
    <name type="common">Crayfish plague agent</name>
    <dbReference type="NCBI Taxonomy" id="112090"/>
    <lineage>
        <taxon>Eukaryota</taxon>
        <taxon>Sar</taxon>
        <taxon>Stramenopiles</taxon>
        <taxon>Oomycota</taxon>
        <taxon>Saprolegniomycetes</taxon>
        <taxon>Saprolegniales</taxon>
        <taxon>Verrucalvaceae</taxon>
        <taxon>Aphanomyces</taxon>
    </lineage>
</organism>